<evidence type="ECO:0000313" key="6">
    <source>
        <dbReference type="Proteomes" id="UP000582837"/>
    </source>
</evidence>
<evidence type="ECO:0000256" key="3">
    <source>
        <dbReference type="SAM" id="SignalP"/>
    </source>
</evidence>
<dbReference type="PANTHER" id="PTHR36842">
    <property type="entry name" value="PROTEIN TOLB HOMOLOG"/>
    <property type="match status" value="1"/>
</dbReference>
<keyword evidence="6" id="KW-1185">Reference proteome</keyword>
<feature type="region of interest" description="Disordered" evidence="2">
    <location>
        <begin position="366"/>
        <end position="385"/>
    </location>
</feature>
<name>A0A841GU54_9BACT</name>
<protein>
    <submittedName>
        <fullName evidence="5">TolB protein</fullName>
    </submittedName>
</protein>
<proteinExistence type="inferred from homology"/>
<dbReference type="SUPFAM" id="SSF69304">
    <property type="entry name" value="Tricorn protease N-terminal domain"/>
    <property type="match status" value="1"/>
</dbReference>
<keyword evidence="3" id="KW-0732">Signal</keyword>
<dbReference type="Gene3D" id="2.120.10.30">
    <property type="entry name" value="TolB, C-terminal domain"/>
    <property type="match status" value="2"/>
</dbReference>
<dbReference type="SUPFAM" id="SSF52964">
    <property type="entry name" value="TolB, N-terminal domain"/>
    <property type="match status" value="1"/>
</dbReference>
<evidence type="ECO:0000256" key="1">
    <source>
        <dbReference type="ARBA" id="ARBA00009820"/>
    </source>
</evidence>
<evidence type="ECO:0000259" key="4">
    <source>
        <dbReference type="Pfam" id="PF04052"/>
    </source>
</evidence>
<evidence type="ECO:0000313" key="5">
    <source>
        <dbReference type="EMBL" id="MBB6068524.1"/>
    </source>
</evidence>
<feature type="chain" id="PRO_5032311347" evidence="3">
    <location>
        <begin position="22"/>
        <end position="433"/>
    </location>
</feature>
<dbReference type="Gene3D" id="3.40.50.10070">
    <property type="entry name" value="TolB, N-terminal domain"/>
    <property type="match status" value="1"/>
</dbReference>
<accession>A0A841GU54</accession>
<dbReference type="InterPro" id="IPR011042">
    <property type="entry name" value="6-blade_b-propeller_TolB-like"/>
</dbReference>
<dbReference type="RefSeq" id="WP_170030682.1">
    <property type="nucleotide sequence ID" value="NZ_JABDTL010000001.1"/>
</dbReference>
<feature type="domain" description="TolB N-terminal" evidence="4">
    <location>
        <begin position="43"/>
        <end position="126"/>
    </location>
</feature>
<dbReference type="AlphaFoldDB" id="A0A841GU54"/>
<dbReference type="PANTHER" id="PTHR36842:SF1">
    <property type="entry name" value="PROTEIN TOLB"/>
    <property type="match status" value="1"/>
</dbReference>
<dbReference type="GO" id="GO:0015031">
    <property type="term" value="P:protein transport"/>
    <property type="evidence" value="ECO:0007669"/>
    <property type="project" value="InterPro"/>
</dbReference>
<dbReference type="EMBL" id="JACHIA010000001">
    <property type="protein sequence ID" value="MBB6068524.1"/>
    <property type="molecule type" value="Genomic_DNA"/>
</dbReference>
<comment type="caution">
    <text evidence="5">The sequence shown here is derived from an EMBL/GenBank/DDBJ whole genome shotgun (WGS) entry which is preliminary data.</text>
</comment>
<dbReference type="Proteomes" id="UP000582837">
    <property type="component" value="Unassembled WGS sequence"/>
</dbReference>
<sequence length="433" mass="45647">MISRFRSLFSLALCGAGVLMAAAPAAAQDSVVVQLRTTYETSRQPGFVVLPFGGTGGEALRTIVQRDLTFSDRFEIREATGVRAADSVNLALWSERGADWVLRGSVAPRAGGLTLTMTLYDAVYGQPKGTGSFPIPAADARGFRMAAHAAADQVVRWATGEPGMAASRIAFVTQGRGSKEIYAVDSDGENLTRITSDGSIALSPAWAPDGGRLAYTSFRGGAPMLYERNLSTGADRVLSDRAGINITPSYSPDGRTVAFATTVSGNTEIATISGAGGGLQQQTRGRGYDNLSPTWAPDGGRFAFVSDRLGEPQIYVMEPGGQPRLISDYAYGQRGYSTSPDWSPAGPVIAYHTRVNGRMQIAAVSADGGRPRMLTTSGSNEDPSWAPDGRHLVYAAGNGLIILDTATGKTRTLVPGGGFGLPDWSPALQRLSR</sequence>
<dbReference type="InterPro" id="IPR007195">
    <property type="entry name" value="TolB_N"/>
</dbReference>
<reference evidence="5 6" key="1">
    <citation type="submission" date="2020-08" db="EMBL/GenBank/DDBJ databases">
        <title>Genomic Encyclopedia of Type Strains, Phase IV (KMG-IV): sequencing the most valuable type-strain genomes for metagenomic binning, comparative biology and taxonomic classification.</title>
        <authorList>
            <person name="Goeker M."/>
        </authorList>
    </citation>
    <scope>NUCLEOTIDE SEQUENCE [LARGE SCALE GENOMIC DNA]</scope>
    <source>
        <strain evidence="5 6">DSM 29007</strain>
    </source>
</reference>
<dbReference type="Pfam" id="PF04052">
    <property type="entry name" value="TolB_N"/>
    <property type="match status" value="1"/>
</dbReference>
<comment type="similarity">
    <text evidence="1">Belongs to the TolB family.</text>
</comment>
<dbReference type="Pfam" id="PF07676">
    <property type="entry name" value="PD40"/>
    <property type="match status" value="4"/>
</dbReference>
<feature type="signal peptide" evidence="3">
    <location>
        <begin position="1"/>
        <end position="21"/>
    </location>
</feature>
<gene>
    <name evidence="5" type="ORF">HNQ61_000135</name>
</gene>
<organism evidence="5 6">
    <name type="scientific">Longimicrobium terrae</name>
    <dbReference type="NCBI Taxonomy" id="1639882"/>
    <lineage>
        <taxon>Bacteria</taxon>
        <taxon>Pseudomonadati</taxon>
        <taxon>Gemmatimonadota</taxon>
        <taxon>Longimicrobiia</taxon>
        <taxon>Longimicrobiales</taxon>
        <taxon>Longimicrobiaceae</taxon>
        <taxon>Longimicrobium</taxon>
    </lineage>
</organism>
<dbReference type="InterPro" id="IPR011659">
    <property type="entry name" value="WD40"/>
</dbReference>
<evidence type="ECO:0000256" key="2">
    <source>
        <dbReference type="SAM" id="MobiDB-lite"/>
    </source>
</evidence>
<dbReference type="GO" id="GO:0042597">
    <property type="term" value="C:periplasmic space"/>
    <property type="evidence" value="ECO:0007669"/>
    <property type="project" value="InterPro"/>
</dbReference>